<accession>A0A8G2F5P8</accession>
<dbReference type="InterPro" id="IPR054353">
    <property type="entry name" value="IstA-like_C"/>
</dbReference>
<organism evidence="8 9">
    <name type="scientific">Thalassobaculum litoreum DSM 18839</name>
    <dbReference type="NCBI Taxonomy" id="1123362"/>
    <lineage>
        <taxon>Bacteria</taxon>
        <taxon>Pseudomonadati</taxon>
        <taxon>Pseudomonadota</taxon>
        <taxon>Alphaproteobacteria</taxon>
        <taxon>Rhodospirillales</taxon>
        <taxon>Thalassobaculaceae</taxon>
        <taxon>Thalassobaculum</taxon>
    </lineage>
</organism>
<gene>
    <name evidence="8" type="ORF">SAMN05660686_04802</name>
</gene>
<dbReference type="NCBIfam" id="NF033546">
    <property type="entry name" value="transpos_IS21"/>
    <property type="match status" value="1"/>
</dbReference>
<dbReference type="Pfam" id="PF00665">
    <property type="entry name" value="rve"/>
    <property type="match status" value="1"/>
</dbReference>
<comment type="similarity">
    <text evidence="1">Belongs to the transposase IS21/IS408/IS1162 family.</text>
</comment>
<dbReference type="Gene3D" id="3.30.420.10">
    <property type="entry name" value="Ribonuclease H-like superfamily/Ribonuclease H"/>
    <property type="match status" value="1"/>
</dbReference>
<dbReference type="GO" id="GO:0015074">
    <property type="term" value="P:DNA integration"/>
    <property type="evidence" value="ECO:0007669"/>
    <property type="project" value="InterPro"/>
</dbReference>
<dbReference type="InterPro" id="IPR036397">
    <property type="entry name" value="RNaseH_sf"/>
</dbReference>
<dbReference type="SUPFAM" id="SSF53098">
    <property type="entry name" value="Ribonuclease H-like"/>
    <property type="match status" value="1"/>
</dbReference>
<evidence type="ECO:0000256" key="4">
    <source>
        <dbReference type="ARBA" id="ARBA00023172"/>
    </source>
</evidence>
<name>A0A8G2F5P8_9PROT</name>
<feature type="region of interest" description="Disordered" evidence="5">
    <location>
        <begin position="385"/>
        <end position="410"/>
    </location>
</feature>
<dbReference type="GO" id="GO:0006310">
    <property type="term" value="P:DNA recombination"/>
    <property type="evidence" value="ECO:0007669"/>
    <property type="project" value="UniProtKB-KW"/>
</dbReference>
<evidence type="ECO:0000313" key="8">
    <source>
        <dbReference type="EMBL" id="SDG54607.1"/>
    </source>
</evidence>
<dbReference type="Pfam" id="PF22483">
    <property type="entry name" value="Mu-transpos_C_2"/>
    <property type="match status" value="1"/>
</dbReference>
<evidence type="ECO:0000259" key="7">
    <source>
        <dbReference type="PROSITE" id="PS50994"/>
    </source>
</evidence>
<evidence type="ECO:0000256" key="3">
    <source>
        <dbReference type="ARBA" id="ARBA00023125"/>
    </source>
</evidence>
<protein>
    <submittedName>
        <fullName evidence="8">Transposase</fullName>
    </submittedName>
</protein>
<dbReference type="PROSITE" id="PS50531">
    <property type="entry name" value="HTH_IS21"/>
    <property type="match status" value="1"/>
</dbReference>
<dbReference type="Pfam" id="PF13551">
    <property type="entry name" value="HTH_29"/>
    <property type="match status" value="1"/>
</dbReference>
<dbReference type="PANTHER" id="PTHR35004">
    <property type="entry name" value="TRANSPOSASE RV3428C-RELATED"/>
    <property type="match status" value="1"/>
</dbReference>
<dbReference type="InterPro" id="IPR009057">
    <property type="entry name" value="Homeodomain-like_sf"/>
</dbReference>
<keyword evidence="4" id="KW-0233">DNA recombination</keyword>
<dbReference type="InterPro" id="IPR012337">
    <property type="entry name" value="RNaseH-like_sf"/>
</dbReference>
<feature type="compositionally biased region" description="Basic residues" evidence="5">
    <location>
        <begin position="386"/>
        <end position="397"/>
    </location>
</feature>
<dbReference type="PROSITE" id="PS50994">
    <property type="entry name" value="INTEGRASE"/>
    <property type="match status" value="1"/>
</dbReference>
<keyword evidence="2" id="KW-0815">Transposition</keyword>
<evidence type="ECO:0000256" key="5">
    <source>
        <dbReference type="SAM" id="MobiDB-lite"/>
    </source>
</evidence>
<feature type="domain" description="HTH IS21-type" evidence="6">
    <location>
        <begin position="24"/>
        <end position="87"/>
    </location>
</feature>
<keyword evidence="3" id="KW-0238">DNA-binding</keyword>
<dbReference type="GO" id="GO:0003677">
    <property type="term" value="F:DNA binding"/>
    <property type="evidence" value="ECO:0007669"/>
    <property type="project" value="UniProtKB-KW"/>
</dbReference>
<sequence length="441" mass="50099">MTGGGELPMLLSVGERSSAVIKLGEMLMILELHRQGLSISAIARESGFDRKTVRRYIERGLEPPSYGPRRPRSRLLDPYTPYLRERVMTWPGLTGARLLRELRDLGYSGGYTAVTDYLRDIRPAPTPGYEIRFETPPGQQGQVDFAQFQVVFTDEPEQPRIVWLFSLVLGHSRLIWARFVAHQDLATVLRCHVAAFDAIGGVPRELLYDRMKTAVIGEAADGEPRGIVYNRALVDLARHYGFHPRACQPYRAKTKGKVERPFRYIREDFFLARSFRNLDDLNEQLRRWLDSVANPRVHATTRRVVNEAFAEEKPHLLVLPLAPFRSVLRLERRISREGMVSVGGNFYSVPDATRRRTVEVHTLAQEIRIFEDGTLIATHPVLEGRHQRRVAPGHRKGGGSTGRRRGADGDVVVSRTGDVVAQRSLEFYDAVARRLARECRS</sequence>
<dbReference type="Proteomes" id="UP000198615">
    <property type="component" value="Unassembled WGS sequence"/>
</dbReference>
<dbReference type="SUPFAM" id="SSF46689">
    <property type="entry name" value="Homeodomain-like"/>
    <property type="match status" value="1"/>
</dbReference>
<dbReference type="Gene3D" id="1.10.10.60">
    <property type="entry name" value="Homeodomain-like"/>
    <property type="match status" value="1"/>
</dbReference>
<feature type="domain" description="Integrase catalytic" evidence="7">
    <location>
        <begin position="132"/>
        <end position="313"/>
    </location>
</feature>
<evidence type="ECO:0000259" key="6">
    <source>
        <dbReference type="PROSITE" id="PS50531"/>
    </source>
</evidence>
<reference evidence="8 9" key="1">
    <citation type="submission" date="2016-10" db="EMBL/GenBank/DDBJ databases">
        <authorList>
            <person name="Varghese N."/>
            <person name="Submissions S."/>
        </authorList>
    </citation>
    <scope>NUCLEOTIDE SEQUENCE [LARGE SCALE GENOMIC DNA]</scope>
    <source>
        <strain evidence="8 9">DSM 18839</strain>
    </source>
</reference>
<keyword evidence="9" id="KW-1185">Reference proteome</keyword>
<dbReference type="EMBL" id="FNBW01000021">
    <property type="protein sequence ID" value="SDG54607.1"/>
    <property type="molecule type" value="Genomic_DNA"/>
</dbReference>
<dbReference type="InterPro" id="IPR001584">
    <property type="entry name" value="Integrase_cat-core"/>
</dbReference>
<dbReference type="InterPro" id="IPR017894">
    <property type="entry name" value="HTH_IS21_transposase_type"/>
</dbReference>
<proteinExistence type="inferred from homology"/>
<evidence type="ECO:0000256" key="1">
    <source>
        <dbReference type="ARBA" id="ARBA00009277"/>
    </source>
</evidence>
<evidence type="ECO:0000256" key="2">
    <source>
        <dbReference type="ARBA" id="ARBA00022578"/>
    </source>
</evidence>
<evidence type="ECO:0000313" key="9">
    <source>
        <dbReference type="Proteomes" id="UP000198615"/>
    </source>
</evidence>
<dbReference type="PANTHER" id="PTHR35004:SF6">
    <property type="entry name" value="TRANSPOSASE"/>
    <property type="match status" value="1"/>
</dbReference>
<dbReference type="AlphaFoldDB" id="A0A8G2F5P8"/>
<comment type="caution">
    <text evidence="8">The sequence shown here is derived from an EMBL/GenBank/DDBJ whole genome shotgun (WGS) entry which is preliminary data.</text>
</comment>
<dbReference type="GO" id="GO:0032196">
    <property type="term" value="P:transposition"/>
    <property type="evidence" value="ECO:0007669"/>
    <property type="project" value="UniProtKB-KW"/>
</dbReference>